<organism evidence="11 12">
    <name type="scientific">Spiribacter vilamensis</name>
    <dbReference type="NCBI Taxonomy" id="531306"/>
    <lineage>
        <taxon>Bacteria</taxon>
        <taxon>Pseudomonadati</taxon>
        <taxon>Pseudomonadota</taxon>
        <taxon>Gammaproteobacteria</taxon>
        <taxon>Chromatiales</taxon>
        <taxon>Ectothiorhodospiraceae</taxon>
        <taxon>Spiribacter</taxon>
    </lineage>
</organism>
<comment type="subcellular location">
    <subcellularLocation>
        <location evidence="1 9">Cytoplasm</location>
    </subcellularLocation>
</comment>
<evidence type="ECO:0000256" key="9">
    <source>
        <dbReference type="HAMAP-Rule" id="MF_01852"/>
    </source>
</evidence>
<dbReference type="GO" id="GO:0005524">
    <property type="term" value="F:ATP binding"/>
    <property type="evidence" value="ECO:0007669"/>
    <property type="project" value="UniProtKB-UniRule"/>
</dbReference>
<evidence type="ECO:0000256" key="3">
    <source>
        <dbReference type="ARBA" id="ARBA00022679"/>
    </source>
</evidence>
<comment type="caution">
    <text evidence="11">The sequence shown here is derived from an EMBL/GenBank/DDBJ whole genome shotgun (WGS) entry which is preliminary data.</text>
</comment>
<comment type="similarity">
    <text evidence="9">Belongs to the SUA5 family. TsaC subfamily.</text>
</comment>
<dbReference type="Gene3D" id="3.90.870.10">
    <property type="entry name" value="DHBP synthase"/>
    <property type="match status" value="1"/>
</dbReference>
<dbReference type="RefSeq" id="WP_130503709.1">
    <property type="nucleotide sequence ID" value="NZ_SHLI01000001.1"/>
</dbReference>
<keyword evidence="12" id="KW-1185">Reference proteome</keyword>
<gene>
    <name evidence="9" type="primary">tsaC</name>
    <name evidence="11" type="ORF">EV698_1770</name>
</gene>
<evidence type="ECO:0000256" key="4">
    <source>
        <dbReference type="ARBA" id="ARBA00022694"/>
    </source>
</evidence>
<dbReference type="GO" id="GO:0002949">
    <property type="term" value="P:tRNA threonylcarbamoyladenosine modification"/>
    <property type="evidence" value="ECO:0007669"/>
    <property type="project" value="UniProtKB-UniRule"/>
</dbReference>
<dbReference type="EMBL" id="SHLI01000001">
    <property type="protein sequence ID" value="RZU99478.1"/>
    <property type="molecule type" value="Genomic_DNA"/>
</dbReference>
<dbReference type="InterPro" id="IPR017945">
    <property type="entry name" value="DHBP_synth_RibB-like_a/b_dom"/>
</dbReference>
<dbReference type="GO" id="GO:0000049">
    <property type="term" value="F:tRNA binding"/>
    <property type="evidence" value="ECO:0007669"/>
    <property type="project" value="TreeGrafter"/>
</dbReference>
<evidence type="ECO:0000256" key="2">
    <source>
        <dbReference type="ARBA" id="ARBA00022490"/>
    </source>
</evidence>
<evidence type="ECO:0000256" key="6">
    <source>
        <dbReference type="ARBA" id="ARBA00022741"/>
    </source>
</evidence>
<keyword evidence="6 9" id="KW-0547">Nucleotide-binding</keyword>
<dbReference type="Pfam" id="PF01300">
    <property type="entry name" value="Sua5_yciO_yrdC"/>
    <property type="match status" value="1"/>
</dbReference>
<dbReference type="GO" id="GO:0061710">
    <property type="term" value="F:L-threonylcarbamoyladenylate synthase"/>
    <property type="evidence" value="ECO:0007669"/>
    <property type="project" value="UniProtKB-EC"/>
</dbReference>
<evidence type="ECO:0000313" key="12">
    <source>
        <dbReference type="Proteomes" id="UP000292298"/>
    </source>
</evidence>
<evidence type="ECO:0000256" key="8">
    <source>
        <dbReference type="ARBA" id="ARBA00048366"/>
    </source>
</evidence>
<dbReference type="GO" id="GO:0003725">
    <property type="term" value="F:double-stranded RNA binding"/>
    <property type="evidence" value="ECO:0007669"/>
    <property type="project" value="InterPro"/>
</dbReference>
<keyword evidence="4 9" id="KW-0819">tRNA processing</keyword>
<keyword evidence="2 9" id="KW-0963">Cytoplasm</keyword>
<dbReference type="PANTHER" id="PTHR17490">
    <property type="entry name" value="SUA5"/>
    <property type="match status" value="1"/>
</dbReference>
<accession>A0A4Q8D266</accession>
<dbReference type="HAMAP" id="MF_01852">
    <property type="entry name" value="TsaC"/>
    <property type="match status" value="1"/>
</dbReference>
<sequence>MRATRPALRQIRDSILAGGVGAYPTEGVWGLGCDPLDTAAIERLIRLKGRGAGKGLIVIAADTTQLDGLVQWPKQAPIRDTMLATWPGPVTWVMQAADDLPGLLTGGRSTIAVRVSRHPPVIDLCRGIGSALVSTSANHSGKPACRRPWQVKKVFGDRLDWFLPGPLGGQRGPSEIREAETGRILRAAAPA</sequence>
<dbReference type="InterPro" id="IPR023535">
    <property type="entry name" value="TC-AMP_synthase"/>
</dbReference>
<dbReference type="EC" id="2.7.7.87" evidence="9"/>
<reference evidence="11 12" key="1">
    <citation type="submission" date="2019-02" db="EMBL/GenBank/DDBJ databases">
        <title>Genomic Encyclopedia of Type Strains, Phase IV (KMG-IV): sequencing the most valuable type-strain genomes for metagenomic binning, comparative biology and taxonomic classification.</title>
        <authorList>
            <person name="Goeker M."/>
        </authorList>
    </citation>
    <scope>NUCLEOTIDE SEQUENCE [LARGE SCALE GENOMIC DNA]</scope>
    <source>
        <strain evidence="11 12">DSM 21056</strain>
    </source>
</reference>
<evidence type="ECO:0000256" key="7">
    <source>
        <dbReference type="ARBA" id="ARBA00022840"/>
    </source>
</evidence>
<protein>
    <recommendedName>
        <fullName evidence="9">Threonylcarbamoyl-AMP synthase</fullName>
        <shortName evidence="9">TC-AMP synthase</shortName>
        <ecNumber evidence="9">2.7.7.87</ecNumber>
    </recommendedName>
    <alternativeName>
        <fullName evidence="9">L-threonylcarbamoyladenylate synthase</fullName>
    </alternativeName>
    <alternativeName>
        <fullName evidence="9">t(6)A37 threonylcarbamoyladenosine biosynthesis protein TsaC</fullName>
    </alternativeName>
    <alternativeName>
        <fullName evidence="9">tRNA threonylcarbamoyladenosine biosynthesis protein TsaC</fullName>
    </alternativeName>
</protein>
<keyword evidence="3 9" id="KW-0808">Transferase</keyword>
<name>A0A4Q8D266_9GAMM</name>
<evidence type="ECO:0000313" key="11">
    <source>
        <dbReference type="EMBL" id="RZU99478.1"/>
    </source>
</evidence>
<keyword evidence="7 9" id="KW-0067">ATP-binding</keyword>
<evidence type="ECO:0000256" key="5">
    <source>
        <dbReference type="ARBA" id="ARBA00022695"/>
    </source>
</evidence>
<dbReference type="AlphaFoldDB" id="A0A4Q8D266"/>
<comment type="catalytic activity">
    <reaction evidence="8 9">
        <text>L-threonine + hydrogencarbonate + ATP = L-threonylcarbamoyladenylate + diphosphate + H2O</text>
        <dbReference type="Rhea" id="RHEA:36407"/>
        <dbReference type="ChEBI" id="CHEBI:15377"/>
        <dbReference type="ChEBI" id="CHEBI:17544"/>
        <dbReference type="ChEBI" id="CHEBI:30616"/>
        <dbReference type="ChEBI" id="CHEBI:33019"/>
        <dbReference type="ChEBI" id="CHEBI:57926"/>
        <dbReference type="ChEBI" id="CHEBI:73682"/>
        <dbReference type="EC" id="2.7.7.87"/>
    </reaction>
</comment>
<dbReference type="GO" id="GO:0006450">
    <property type="term" value="P:regulation of translational fidelity"/>
    <property type="evidence" value="ECO:0007669"/>
    <property type="project" value="TreeGrafter"/>
</dbReference>
<dbReference type="InterPro" id="IPR006070">
    <property type="entry name" value="Sua5-like_dom"/>
</dbReference>
<dbReference type="PROSITE" id="PS51163">
    <property type="entry name" value="YRDC"/>
    <property type="match status" value="1"/>
</dbReference>
<keyword evidence="5 9" id="KW-0548">Nucleotidyltransferase</keyword>
<dbReference type="GO" id="GO:0005737">
    <property type="term" value="C:cytoplasm"/>
    <property type="evidence" value="ECO:0007669"/>
    <property type="project" value="UniProtKB-SubCell"/>
</dbReference>
<dbReference type="PANTHER" id="PTHR17490:SF18">
    <property type="entry name" value="THREONYLCARBAMOYL-AMP SYNTHASE"/>
    <property type="match status" value="1"/>
</dbReference>
<dbReference type="SUPFAM" id="SSF55821">
    <property type="entry name" value="YrdC/RibB"/>
    <property type="match status" value="1"/>
</dbReference>
<dbReference type="Proteomes" id="UP000292298">
    <property type="component" value="Unassembled WGS sequence"/>
</dbReference>
<evidence type="ECO:0000256" key="1">
    <source>
        <dbReference type="ARBA" id="ARBA00004496"/>
    </source>
</evidence>
<dbReference type="InterPro" id="IPR050156">
    <property type="entry name" value="TC-AMP_synthase_SUA5"/>
</dbReference>
<proteinExistence type="inferred from homology"/>
<feature type="domain" description="YrdC-like" evidence="10">
    <location>
        <begin position="5"/>
        <end position="190"/>
    </location>
</feature>
<comment type="function">
    <text evidence="9">Required for the formation of a threonylcarbamoyl group on adenosine at position 37 (t(6)A37) in tRNAs that read codons beginning with adenine. Catalyzes the conversion of L-threonine, HCO(3)(-)/CO(2) and ATP to give threonylcarbamoyl-AMP (TC-AMP) as the acyladenylate intermediate, with the release of diphosphate.</text>
</comment>
<dbReference type="OrthoDB" id="9814580at2"/>
<evidence type="ECO:0000259" key="10">
    <source>
        <dbReference type="PROSITE" id="PS51163"/>
    </source>
</evidence>